<dbReference type="SMART" id="SM00248">
    <property type="entry name" value="ANK"/>
    <property type="match status" value="5"/>
</dbReference>
<dbReference type="Gene3D" id="1.25.40.20">
    <property type="entry name" value="Ankyrin repeat-containing domain"/>
    <property type="match status" value="2"/>
</dbReference>
<protein>
    <submittedName>
        <fullName evidence="7">Ankyrin repeat-containing protein</fullName>
    </submittedName>
</protein>
<dbReference type="PROSITE" id="PS50088">
    <property type="entry name" value="ANK_REPEAT"/>
    <property type="match status" value="5"/>
</dbReference>
<feature type="domain" description="DUF7069" evidence="5">
    <location>
        <begin position="583"/>
        <end position="650"/>
    </location>
</feature>
<evidence type="ECO:0000256" key="3">
    <source>
        <dbReference type="SAM" id="Coils"/>
    </source>
</evidence>
<evidence type="ECO:0000259" key="4">
    <source>
        <dbReference type="Pfam" id="PF22939"/>
    </source>
</evidence>
<dbReference type="GO" id="GO:0009116">
    <property type="term" value="P:nucleoside metabolic process"/>
    <property type="evidence" value="ECO:0007669"/>
    <property type="project" value="InterPro"/>
</dbReference>
<dbReference type="Proteomes" id="UP000730481">
    <property type="component" value="Unassembled WGS sequence"/>
</dbReference>
<dbReference type="InterPro" id="IPR002110">
    <property type="entry name" value="Ankyrin_rpt"/>
</dbReference>
<feature type="repeat" description="ANK" evidence="2">
    <location>
        <begin position="865"/>
        <end position="897"/>
    </location>
</feature>
<dbReference type="PROSITE" id="PS50297">
    <property type="entry name" value="ANK_REP_REGION"/>
    <property type="match status" value="3"/>
</dbReference>
<dbReference type="InterPro" id="IPR053137">
    <property type="entry name" value="NLR-like"/>
</dbReference>
<keyword evidence="3" id="KW-0175">Coiled coil</keyword>
<feature type="domain" description="GPI inositol-deacylase winged helix" evidence="4">
    <location>
        <begin position="662"/>
        <end position="750"/>
    </location>
</feature>
<feature type="coiled-coil region" evidence="3">
    <location>
        <begin position="154"/>
        <end position="181"/>
    </location>
</feature>
<dbReference type="InterPro" id="IPR055497">
    <property type="entry name" value="DUF7069"/>
</dbReference>
<keyword evidence="8" id="KW-1185">Reference proteome</keyword>
<dbReference type="InterPro" id="IPR027417">
    <property type="entry name" value="P-loop_NTPase"/>
</dbReference>
<evidence type="ECO:0000313" key="7">
    <source>
        <dbReference type="EMBL" id="KAF4342732.1"/>
    </source>
</evidence>
<evidence type="ECO:0000256" key="2">
    <source>
        <dbReference type="PROSITE-ProRule" id="PRU00023"/>
    </source>
</evidence>
<evidence type="ECO:0000313" key="8">
    <source>
        <dbReference type="Proteomes" id="UP000730481"/>
    </source>
</evidence>
<evidence type="ECO:0000259" key="5">
    <source>
        <dbReference type="Pfam" id="PF23239"/>
    </source>
</evidence>
<dbReference type="GO" id="GO:0003824">
    <property type="term" value="F:catalytic activity"/>
    <property type="evidence" value="ECO:0007669"/>
    <property type="project" value="InterPro"/>
</dbReference>
<feature type="repeat" description="ANK" evidence="2">
    <location>
        <begin position="899"/>
        <end position="931"/>
    </location>
</feature>
<dbReference type="InterPro" id="IPR054471">
    <property type="entry name" value="GPIID_WHD"/>
</dbReference>
<reference evidence="7" key="2">
    <citation type="submission" date="2020-02" db="EMBL/GenBank/DDBJ databases">
        <title>Identification and distribution of gene clusters putatively required for synthesis of sphingolipid metabolism inhibitors in phylogenetically diverse species of the filamentous fungus Fusarium.</title>
        <authorList>
            <person name="Kim H.-S."/>
            <person name="Busman M."/>
            <person name="Brown D.W."/>
            <person name="Divon H."/>
            <person name="Uhlig S."/>
            <person name="Proctor R.H."/>
        </authorList>
    </citation>
    <scope>NUCLEOTIDE SEQUENCE</scope>
    <source>
        <strain evidence="7">NRRL 25174</strain>
    </source>
</reference>
<dbReference type="Pfam" id="PF13637">
    <property type="entry name" value="Ank_4"/>
    <property type="match status" value="1"/>
</dbReference>
<organism evidence="7 8">
    <name type="scientific">Fusarium beomiforme</name>
    <dbReference type="NCBI Taxonomy" id="44412"/>
    <lineage>
        <taxon>Eukaryota</taxon>
        <taxon>Fungi</taxon>
        <taxon>Dikarya</taxon>
        <taxon>Ascomycota</taxon>
        <taxon>Pezizomycotina</taxon>
        <taxon>Sordariomycetes</taxon>
        <taxon>Hypocreomycetidae</taxon>
        <taxon>Hypocreales</taxon>
        <taxon>Nectriaceae</taxon>
        <taxon>Fusarium</taxon>
        <taxon>Fusarium burgessii species complex</taxon>
    </lineage>
</organism>
<gene>
    <name evidence="7" type="ORF">FBEOM_3315</name>
</gene>
<proteinExistence type="predicted"/>
<feature type="repeat" description="ANK" evidence="2">
    <location>
        <begin position="998"/>
        <end position="1030"/>
    </location>
</feature>
<dbReference type="SUPFAM" id="SSF52540">
    <property type="entry name" value="P-loop containing nucleoside triphosphate hydrolases"/>
    <property type="match status" value="1"/>
</dbReference>
<dbReference type="Pfam" id="PF22939">
    <property type="entry name" value="WHD_GPIID"/>
    <property type="match status" value="1"/>
</dbReference>
<dbReference type="EMBL" id="PVQB02000123">
    <property type="protein sequence ID" value="KAF4342732.1"/>
    <property type="molecule type" value="Genomic_DNA"/>
</dbReference>
<accession>A0A9P5DZ54</accession>
<dbReference type="PANTHER" id="PTHR46082">
    <property type="entry name" value="ATP/GTP-BINDING PROTEIN-RELATED"/>
    <property type="match status" value="1"/>
</dbReference>
<dbReference type="SUPFAM" id="SSF48403">
    <property type="entry name" value="Ankyrin repeat"/>
    <property type="match status" value="1"/>
</dbReference>
<dbReference type="Pfam" id="PF23239">
    <property type="entry name" value="DUF7069"/>
    <property type="match status" value="1"/>
</dbReference>
<evidence type="ECO:0000259" key="6">
    <source>
        <dbReference type="Pfam" id="PF24883"/>
    </source>
</evidence>
<evidence type="ECO:0000256" key="1">
    <source>
        <dbReference type="ARBA" id="ARBA00022737"/>
    </source>
</evidence>
<dbReference type="InterPro" id="IPR035994">
    <property type="entry name" value="Nucleoside_phosphorylase_sf"/>
</dbReference>
<name>A0A9P5DZ54_9HYPO</name>
<comment type="caution">
    <text evidence="7">The sequence shown here is derived from an EMBL/GenBank/DDBJ whole genome shotgun (WGS) entry which is preliminary data.</text>
</comment>
<reference evidence="7" key="1">
    <citation type="journal article" date="2017" name="Mycologia">
        <title>Fusarium algeriense, sp. nov., a novel toxigenic crown rot pathogen of durum wheat from Algeria is nested in the Fusarium burgessii species complex.</title>
        <authorList>
            <person name="Laraba I."/>
            <person name="Keddad A."/>
            <person name="Boureghda H."/>
            <person name="Abdallah N."/>
            <person name="Vaughan M.M."/>
            <person name="Proctor R.H."/>
            <person name="Busman M."/>
            <person name="O'Donnell K."/>
        </authorList>
    </citation>
    <scope>NUCLEOTIDE SEQUENCE</scope>
    <source>
        <strain evidence="7">NRRL 25174</strain>
    </source>
</reference>
<feature type="repeat" description="ANK" evidence="2">
    <location>
        <begin position="965"/>
        <end position="997"/>
    </location>
</feature>
<keyword evidence="2" id="KW-0040">ANK repeat</keyword>
<dbReference type="Gene3D" id="3.40.50.300">
    <property type="entry name" value="P-loop containing nucleotide triphosphate hydrolases"/>
    <property type="match status" value="1"/>
</dbReference>
<dbReference type="Gene3D" id="3.40.50.1580">
    <property type="entry name" value="Nucleoside phosphorylase domain"/>
    <property type="match status" value="1"/>
</dbReference>
<feature type="domain" description="Nephrocystin 3-like N-terminal" evidence="6">
    <location>
        <begin position="392"/>
        <end position="553"/>
    </location>
</feature>
<feature type="repeat" description="ANK" evidence="2">
    <location>
        <begin position="932"/>
        <end position="964"/>
    </location>
</feature>
<dbReference type="InterPro" id="IPR056884">
    <property type="entry name" value="NPHP3-like_N"/>
</dbReference>
<dbReference type="OrthoDB" id="163438at2759"/>
<dbReference type="Pfam" id="PF12796">
    <property type="entry name" value="Ank_2"/>
    <property type="match status" value="1"/>
</dbReference>
<keyword evidence="1" id="KW-0677">Repeat</keyword>
<dbReference type="SUPFAM" id="SSF53167">
    <property type="entry name" value="Purine and uridine phosphorylases"/>
    <property type="match status" value="1"/>
</dbReference>
<dbReference type="Pfam" id="PF24883">
    <property type="entry name" value="NPHP3_N"/>
    <property type="match status" value="1"/>
</dbReference>
<feature type="coiled-coil region" evidence="3">
    <location>
        <begin position="343"/>
        <end position="370"/>
    </location>
</feature>
<dbReference type="InterPro" id="IPR036770">
    <property type="entry name" value="Ankyrin_rpt-contain_sf"/>
</dbReference>
<dbReference type="AlphaFoldDB" id="A0A9P5DZ54"/>
<sequence>MSQPKDYTVGWICAITTEYVAAQAFLDEKFKGIDFQPHGDNNDYTLGRIGQHNVVIAVMPYGEYGTSRAASVATDMIRTFPNIRIGLLVGIGGGVPSFKHDIRLGDIVVNAPREGKASVLQYDFGKTIQDRKFQRTGIMNQSPPILRAAVSGLMTEYEMEGHKLKENVDEALQKHSRLKRKYGRPDQITDRLYNSDVVHPEARDSDCETDCGFDISKLVFRSERSEEDDDPMVHYGIIASGNQLMKDASIRDEIAQEEDILCFEMEAAGLMNHFPCLVIRGICDYSDSHKNDKWQGYAAMTAAAYARDVLYRIAPNKVEAQMQISVALSDIMNAVDVHRNIAQEQLQVLKEQAIQKLSEEEQQCHQLFRLASGSTNATYEWYKDRVAKRVQNTCMWLLNNPLFQTWMSQDSGPLLVSAGPGCGKSVLAKYLVDQGLPRSSTICYFFFKDQDQNTTRQALCALLHQLFCHKPSLISYAVPRYRQEGRMLVESSISLWEILRDALQDYDAGPVTIVLDALDECAESDLRDLIQNIVDQSQYSSSGHKVKYLLTCRPYVQIVSEFEQLLHSFPSIHIPGEEHSDAISQEVNHVVRYRLDQLVIKKHLSPAIQQALEKRLYETTNRTYLWVSLVFDYLMRENFKKTIKGAESAIATLPRSVNEAYESILSKTGNSSAVRRVLCVMLAAQRPLTVSEMNVAINVDYDLESLDNLDMETDEDFKLSLKYWCGLFVSVHQDRIYFLHQTAREFLLADLASTTPVPPQLHWNRSISSQEAHTVLTELCVLYLDLLYIESDSLTYARKHVDMSTDKGSFLHYSALNWGLHFHQAYIGRESKIIPSALRISNPNSSSYSIWFDIFWQATGFQKTNLCTDLVVASYFGLHSIVQLLLDKGVDIEARDTQFSMTPLMWAVIKEHEAIVKLLVDHGANVCVRVTHNQTPLLQAAEQGHEGIARLLLEGGADKDIRDEEGMTPLLVAAENGHEGVVKLLLEKGDNIEVLDREGRTPVYLAWWKHHSGVVELLKKRGANTKQLEDSIQKAELRVAQVRKQVEEERLSGRRRI</sequence>
<dbReference type="PANTHER" id="PTHR46082:SF11">
    <property type="entry name" value="AAA+ ATPASE DOMAIN-CONTAINING PROTEIN-RELATED"/>
    <property type="match status" value="1"/>
</dbReference>
<feature type="coiled-coil region" evidence="3">
    <location>
        <begin position="1025"/>
        <end position="1052"/>
    </location>
</feature>